<accession>A0ABR2IJV1</accession>
<comment type="caution">
    <text evidence="2">The sequence shown here is derived from an EMBL/GenBank/DDBJ whole genome shotgun (WGS) entry which is preliminary data.</text>
</comment>
<feature type="compositionally biased region" description="Polar residues" evidence="1">
    <location>
        <begin position="25"/>
        <end position="37"/>
    </location>
</feature>
<dbReference type="Proteomes" id="UP001470230">
    <property type="component" value="Unassembled WGS sequence"/>
</dbReference>
<dbReference type="EMBL" id="JAPFFF010000017">
    <property type="protein sequence ID" value="KAK8863928.1"/>
    <property type="molecule type" value="Genomic_DNA"/>
</dbReference>
<organism evidence="2 3">
    <name type="scientific">Tritrichomonas musculus</name>
    <dbReference type="NCBI Taxonomy" id="1915356"/>
    <lineage>
        <taxon>Eukaryota</taxon>
        <taxon>Metamonada</taxon>
        <taxon>Parabasalia</taxon>
        <taxon>Tritrichomonadida</taxon>
        <taxon>Tritrichomonadidae</taxon>
        <taxon>Tritrichomonas</taxon>
    </lineage>
</organism>
<sequence>MSRIKVGKNAFSGLAEEDDFDDSDLQQTNASTSSTPKSDFKPGAKRAPMTFYQIFEKALKGRNNLGFNELANILDESLRIRQEERTLYCDKYEKYDKYNPEQYEELLDKRINCFSSRNEDNFINLVISCIPKTITIDEVKSLIDSTAEKLSKKKPTGHGSLFLIDLLFQNRPEIFNQADKEEKKKLFYVKHENVPVAGPPTLWLVNRAITSPSKVNFTTNELVSFFIDELLNISEVSVSGPYSVWASHIIDQNFKQTNDNKISAHNFTEMIPLLLRLKGSATTNRDQHIKAVLDKLFSSCHVSDTNNYAREIMLHYPNFETAPKEVKVAFIEQAQKSPSFLKGWVNCHNDPDVHSTSATYLQSVSQTVPAVLNSFPESVIATCNNEIAELKLKDKDLFQTSIRFTIAIAAVSIGFILKKYDIL</sequence>
<evidence type="ECO:0000256" key="1">
    <source>
        <dbReference type="SAM" id="MobiDB-lite"/>
    </source>
</evidence>
<reference evidence="2 3" key="1">
    <citation type="submission" date="2024-04" db="EMBL/GenBank/DDBJ databases">
        <title>Tritrichomonas musculus Genome.</title>
        <authorList>
            <person name="Alves-Ferreira E."/>
            <person name="Grigg M."/>
            <person name="Lorenzi H."/>
            <person name="Galac M."/>
        </authorList>
    </citation>
    <scope>NUCLEOTIDE SEQUENCE [LARGE SCALE GENOMIC DNA]</scope>
    <source>
        <strain evidence="2 3">EAF2021</strain>
    </source>
</reference>
<proteinExistence type="predicted"/>
<keyword evidence="3" id="KW-1185">Reference proteome</keyword>
<name>A0ABR2IJV1_9EUKA</name>
<evidence type="ECO:0000313" key="3">
    <source>
        <dbReference type="Proteomes" id="UP001470230"/>
    </source>
</evidence>
<gene>
    <name evidence="2" type="ORF">M9Y10_011621</name>
</gene>
<feature type="region of interest" description="Disordered" evidence="1">
    <location>
        <begin position="17"/>
        <end position="44"/>
    </location>
</feature>
<evidence type="ECO:0000313" key="2">
    <source>
        <dbReference type="EMBL" id="KAK8863928.1"/>
    </source>
</evidence>
<protein>
    <submittedName>
        <fullName evidence="2">Uncharacterized protein</fullName>
    </submittedName>
</protein>